<dbReference type="SUPFAM" id="SSF52540">
    <property type="entry name" value="P-loop containing nucleoside triphosphate hydrolases"/>
    <property type="match status" value="1"/>
</dbReference>
<dbReference type="NCBIfam" id="TIGR03491">
    <property type="entry name" value="TM0106 family RecB-like putative nuclease"/>
    <property type="match status" value="1"/>
</dbReference>
<keyword evidence="2" id="KW-0547">Nucleotide-binding</keyword>
<feature type="domain" description="DNA2/NAM7 helicase-like C-terminal" evidence="11">
    <location>
        <begin position="1064"/>
        <end position="1243"/>
    </location>
</feature>
<dbReference type="SUPFAM" id="SSF53098">
    <property type="entry name" value="Ribonuclease H-like"/>
    <property type="match status" value="1"/>
</dbReference>
<dbReference type="EMBL" id="JANAFB010000004">
    <property type="protein sequence ID" value="MCP3424960.1"/>
    <property type="molecule type" value="Genomic_DNA"/>
</dbReference>
<evidence type="ECO:0000256" key="3">
    <source>
        <dbReference type="ARBA" id="ARBA00022763"/>
    </source>
</evidence>
<dbReference type="InterPro" id="IPR047187">
    <property type="entry name" value="SF1_C_Upf1"/>
</dbReference>
<dbReference type="PANTHER" id="PTHR43788">
    <property type="entry name" value="DNA2/NAM7 HELICASE FAMILY MEMBER"/>
    <property type="match status" value="1"/>
</dbReference>
<evidence type="ECO:0000256" key="9">
    <source>
        <dbReference type="SAM" id="MobiDB-lite"/>
    </source>
</evidence>
<evidence type="ECO:0000259" key="12">
    <source>
        <dbReference type="Pfam" id="PF13482"/>
    </source>
</evidence>
<evidence type="ECO:0000256" key="1">
    <source>
        <dbReference type="ARBA" id="ARBA00022722"/>
    </source>
</evidence>
<dbReference type="InterPro" id="IPR012337">
    <property type="entry name" value="RNaseH-like_sf"/>
</dbReference>
<evidence type="ECO:0000256" key="4">
    <source>
        <dbReference type="ARBA" id="ARBA00022801"/>
    </source>
</evidence>
<dbReference type="GO" id="GO:0006281">
    <property type="term" value="P:DNA repair"/>
    <property type="evidence" value="ECO:0007669"/>
    <property type="project" value="UniProtKB-KW"/>
</dbReference>
<sequence>MQAPTAPASGRPVESALGEPERTLVYSATDLVRAAECPWATLRILDEKLGRVPRLEVPEDAMLEHTSRLGDEHEAAVLADLTARYGPFRAAAGAAASSGPQNTGGPAGSGVYEIEPARRMDHATLTAKHEESVRALREGADVVFQASFYDGRFHGRSDFLIRRPDGTYEVYDTKLARHAKVTALLQLAAYADQLAAAGIPVADRVTLILGNREHASFDVGDFLAVYRERRERFEALTTAHRDPARGPVRWFDDDVARCGRCPHCEAQIAEHRDVLQVAGMSLTSRKRLRERHGVRTVEDLAGLPELDERGHRLPDAVRQARRQARMQCGLARPDGTVEYLDAAGENRTVSYTVEDPGPLRRIPRANPGDVFFDFEGDPLWQDAHDSSWGIEYLFGVVELPEDAAEEPRFISFWAHSRAEEKQALLDFLAYLRERRERHPGLKVYHYANYEKRALRDLAARHGVGEEDVDDLLRHEVLVDLYDAVRSSIRISQPSYSIKKLEPLYMGEQLRGGDVTDAAASVVAYADYCLARDSGEETEAALILDSIHAYNRYDCVSTLRLRDWLLGLAGRDVAEELATPQAPPPPPPDPDAADARTTPVEASLNHFVETATPESTGLAPEELERTARAVAMVSSATGYHRRERKQFWWAHFDRLSAPVGEWEGQRDVVVFERLAVAEDWHTPGPRAKTERRTLAGTARIADGFSLKPGASGLFAMYAAPLPGYLADKVLQSQERLNALTGGNAPVVSRASDARATVESIEPAGAQGLYRVEVTETRPQGTDAFPQLPLALTPPAPIRTQAQEDSLAELAQEVDAALWSGPGGAPHLPHGAGLDVLARRAPRLTGEGPLPQPEDPEHTAAELPMVSAIHAAVSRLDDSYLAVQGPPGTGKSFVGSHVIGRLVAEGWKVGVVAQSHAVIENLLRGCLTNGGVPGEAIAKAKPRAAKKAEDDVELPPPPPWRQIGPKEIPGFLAEEGGRIYGGTAWDFANQDRFEPGRLDLLVIDEAGQYSLANMLAVSRAARNMLLLGDPQQLPQVTQGSHPYPVDESALGWLSAGERTLPAEFGYFLDASWRMHPELCAPVSRLSYRGRLHSAPAAGERDLVATRPGVYRLDIGHLGNATSSREEARGVVRVAQQFLGRGWRRAPDQEERPLQPADVLVVAAYNAQVDAIRQALEEAGLADADQEGVRVGTVDRFQGQEAPVVVVSMAASSAEEVPRGMDFLLSPNRLNVAVSRGQWCAVIVSSPHLTDYWPATPEGLATLGGFVTLRQEAKAWNAVERRGDSRE</sequence>
<keyword evidence="5" id="KW-0347">Helicase</keyword>
<dbReference type="Pfam" id="PF13482">
    <property type="entry name" value="RNase_H_2"/>
    <property type="match status" value="1"/>
</dbReference>
<dbReference type="InterPro" id="IPR027417">
    <property type="entry name" value="P-loop_NTPase"/>
</dbReference>
<dbReference type="InterPro" id="IPR050534">
    <property type="entry name" value="Coronavir_polyprotein_1ab"/>
</dbReference>
<dbReference type="CDD" id="cd17934">
    <property type="entry name" value="DEXXQc_Upf1-like"/>
    <property type="match status" value="1"/>
</dbReference>
<dbReference type="GO" id="GO:0004527">
    <property type="term" value="F:exonuclease activity"/>
    <property type="evidence" value="ECO:0007669"/>
    <property type="project" value="UniProtKB-KW"/>
</dbReference>
<evidence type="ECO:0000313" key="13">
    <source>
        <dbReference type="EMBL" id="MCP3424960.1"/>
    </source>
</evidence>
<evidence type="ECO:0000256" key="5">
    <source>
        <dbReference type="ARBA" id="ARBA00022806"/>
    </source>
</evidence>
<name>A0A9X2KHI7_9MICC</name>
<dbReference type="InterPro" id="IPR038720">
    <property type="entry name" value="YprB_RNase_H-like_dom"/>
</dbReference>
<keyword evidence="6" id="KW-0269">Exonuclease</keyword>
<evidence type="ECO:0000259" key="11">
    <source>
        <dbReference type="Pfam" id="PF13087"/>
    </source>
</evidence>
<accession>A0A9X2KHI7</accession>
<comment type="caution">
    <text evidence="13">The sequence shown here is derived from an EMBL/GenBank/DDBJ whole genome shotgun (WGS) entry which is preliminary data.</text>
</comment>
<dbReference type="GO" id="GO:0043139">
    <property type="term" value="F:5'-3' DNA helicase activity"/>
    <property type="evidence" value="ECO:0007669"/>
    <property type="project" value="TreeGrafter"/>
</dbReference>
<evidence type="ECO:0000256" key="2">
    <source>
        <dbReference type="ARBA" id="ARBA00022741"/>
    </source>
</evidence>
<gene>
    <name evidence="13" type="ORF">NBM05_02670</name>
</gene>
<dbReference type="InterPro" id="IPR038726">
    <property type="entry name" value="PDDEXK_AddAB-type"/>
</dbReference>
<dbReference type="Pfam" id="PF13087">
    <property type="entry name" value="AAA_12"/>
    <property type="match status" value="1"/>
</dbReference>
<feature type="region of interest" description="Disordered" evidence="9">
    <location>
        <begin position="939"/>
        <end position="964"/>
    </location>
</feature>
<dbReference type="Pfam" id="PF12705">
    <property type="entry name" value="PDDEXK_1"/>
    <property type="match status" value="1"/>
</dbReference>
<dbReference type="CDD" id="cd18808">
    <property type="entry name" value="SF1_C_Upf1"/>
    <property type="match status" value="1"/>
</dbReference>
<keyword evidence="7" id="KW-0067">ATP-binding</keyword>
<feature type="domain" description="YprB ribonuclease H-like" evidence="12">
    <location>
        <begin position="370"/>
        <end position="564"/>
    </location>
</feature>
<proteinExistence type="predicted"/>
<organism evidence="13 14">
    <name type="scientific">Rothia santali</name>
    <dbReference type="NCBI Taxonomy" id="2949643"/>
    <lineage>
        <taxon>Bacteria</taxon>
        <taxon>Bacillati</taxon>
        <taxon>Actinomycetota</taxon>
        <taxon>Actinomycetes</taxon>
        <taxon>Micrococcales</taxon>
        <taxon>Micrococcaceae</taxon>
        <taxon>Rothia</taxon>
    </lineage>
</organism>
<keyword evidence="1" id="KW-0540">Nuclease</keyword>
<dbReference type="Gene3D" id="3.40.50.300">
    <property type="entry name" value="P-loop containing nucleotide triphosphate hydrolases"/>
    <property type="match status" value="2"/>
</dbReference>
<protein>
    <submittedName>
        <fullName evidence="13">TM0106 family RecB-like putative nuclease</fullName>
    </submittedName>
</protein>
<keyword evidence="8" id="KW-0234">DNA repair</keyword>
<keyword evidence="14" id="KW-1185">Reference proteome</keyword>
<dbReference type="InterPro" id="IPR041679">
    <property type="entry name" value="DNA2/NAM7-like_C"/>
</dbReference>
<evidence type="ECO:0000256" key="6">
    <source>
        <dbReference type="ARBA" id="ARBA00022839"/>
    </source>
</evidence>
<evidence type="ECO:0000256" key="8">
    <source>
        <dbReference type="ARBA" id="ARBA00023204"/>
    </source>
</evidence>
<evidence type="ECO:0000259" key="10">
    <source>
        <dbReference type="Pfam" id="PF12705"/>
    </source>
</evidence>
<dbReference type="PANTHER" id="PTHR43788:SF8">
    <property type="entry name" value="DNA-BINDING PROTEIN SMUBP-2"/>
    <property type="match status" value="1"/>
</dbReference>
<dbReference type="Proteomes" id="UP001139502">
    <property type="component" value="Unassembled WGS sequence"/>
</dbReference>
<reference evidence="13" key="1">
    <citation type="submission" date="2022-06" db="EMBL/GenBank/DDBJ databases">
        <title>Rothia sp. isolated from sandalwood seedling.</title>
        <authorList>
            <person name="Tuikhar N."/>
            <person name="Kirdat K."/>
            <person name="Thorat V."/>
            <person name="Swetha P."/>
            <person name="Padma S."/>
            <person name="Sundararaj R."/>
            <person name="Yadav A."/>
        </authorList>
    </citation>
    <scope>NUCLEOTIDE SEQUENCE</scope>
    <source>
        <strain evidence="13">AR01</strain>
    </source>
</reference>
<evidence type="ECO:0000256" key="7">
    <source>
        <dbReference type="ARBA" id="ARBA00022840"/>
    </source>
</evidence>
<feature type="domain" description="PD-(D/E)XK endonuclease-like" evidence="10">
    <location>
        <begin position="128"/>
        <end position="263"/>
    </location>
</feature>
<dbReference type="Pfam" id="PF13604">
    <property type="entry name" value="AAA_30"/>
    <property type="match status" value="1"/>
</dbReference>
<feature type="region of interest" description="Disordered" evidence="9">
    <location>
        <begin position="576"/>
        <end position="596"/>
    </location>
</feature>
<dbReference type="GO" id="GO:0005524">
    <property type="term" value="F:ATP binding"/>
    <property type="evidence" value="ECO:0007669"/>
    <property type="project" value="UniProtKB-KW"/>
</dbReference>
<keyword evidence="3" id="KW-0227">DNA damage</keyword>
<evidence type="ECO:0000313" key="14">
    <source>
        <dbReference type="Proteomes" id="UP001139502"/>
    </source>
</evidence>
<feature type="compositionally biased region" description="Pro residues" evidence="9">
    <location>
        <begin position="580"/>
        <end position="589"/>
    </location>
</feature>
<keyword evidence="4" id="KW-0378">Hydrolase</keyword>
<dbReference type="InterPro" id="IPR019993">
    <property type="entry name" value="RecB_nuclease_TM0106_put"/>
</dbReference>